<keyword evidence="3" id="KW-1185">Reference proteome</keyword>
<dbReference type="Proteomes" id="UP001652542">
    <property type="component" value="Unassembled WGS sequence"/>
</dbReference>
<sequence length="356" mass="37847">MSWLVVADHAQGRTGVQPVSGTHKAGVGSLVWEFDFASLPAAPQLLYQARSRNSLLTLSLIGGDKVHLMLRAGDRYCQIATGYDRPAARGALRMTLRWDCRAGEATLTAENLAQGTLRQSSAEAVPALSGDEIVALSRHWGHRHPALRWHAASDHLHPIGPGICMAGQTPIPTAHGAVPLSSLRAGDRVATREGGFATVLWCGAVEVPALGSYAPIRLKAPPFGHGGDLVVQPGHRVVLSGADIEYLFGETEILVEAGTLIDGETVLPEPAGPLFTYHGLLLDDHHIIAPGGCAIESLCIGRLARDRDLAMTTALADLVTEGMLPVQRRTALRDAQGYEADALAMTRRATRSLFAA</sequence>
<dbReference type="Pfam" id="PF13403">
    <property type="entry name" value="Hint_2"/>
    <property type="match status" value="1"/>
</dbReference>
<protein>
    <submittedName>
        <fullName evidence="2">Hint domain-containing protein</fullName>
    </submittedName>
</protein>
<evidence type="ECO:0000313" key="3">
    <source>
        <dbReference type="Proteomes" id="UP001652542"/>
    </source>
</evidence>
<name>A0ABT2Z7J6_9RHOB</name>
<reference evidence="2 3" key="1">
    <citation type="submission" date="2022-10" db="EMBL/GenBank/DDBJ databases">
        <title>Defluviimonas sp. nov., isolated from ocean surface water.</title>
        <authorList>
            <person name="He W."/>
            <person name="Wang L."/>
            <person name="Zhang D.-F."/>
        </authorList>
    </citation>
    <scope>NUCLEOTIDE SEQUENCE [LARGE SCALE GENOMIC DNA]</scope>
    <source>
        <strain evidence="2 3">WL0002</strain>
    </source>
</reference>
<organism evidence="2 3">
    <name type="scientific">Albidovulum marisflavi</name>
    <dbReference type="NCBI Taxonomy" id="2984159"/>
    <lineage>
        <taxon>Bacteria</taxon>
        <taxon>Pseudomonadati</taxon>
        <taxon>Pseudomonadota</taxon>
        <taxon>Alphaproteobacteria</taxon>
        <taxon>Rhodobacterales</taxon>
        <taxon>Paracoccaceae</taxon>
        <taxon>Albidovulum</taxon>
    </lineage>
</organism>
<dbReference type="RefSeq" id="WP_263732734.1">
    <property type="nucleotide sequence ID" value="NZ_JAOWKY010000001.1"/>
</dbReference>
<gene>
    <name evidence="2" type="ORF">OEW28_00295</name>
</gene>
<dbReference type="InterPro" id="IPR028992">
    <property type="entry name" value="Hedgehog/Intein_dom"/>
</dbReference>
<evidence type="ECO:0000259" key="1">
    <source>
        <dbReference type="Pfam" id="PF13403"/>
    </source>
</evidence>
<accession>A0ABT2Z7J6</accession>
<proteinExistence type="predicted"/>
<evidence type="ECO:0000313" key="2">
    <source>
        <dbReference type="EMBL" id="MCV2867062.1"/>
    </source>
</evidence>
<dbReference type="InterPro" id="IPR036844">
    <property type="entry name" value="Hint_dom_sf"/>
</dbReference>
<feature type="domain" description="Hedgehog/Intein (Hint)" evidence="1">
    <location>
        <begin position="163"/>
        <end position="301"/>
    </location>
</feature>
<comment type="caution">
    <text evidence="2">The sequence shown here is derived from an EMBL/GenBank/DDBJ whole genome shotgun (WGS) entry which is preliminary data.</text>
</comment>
<dbReference type="EMBL" id="JAOWKY010000001">
    <property type="protein sequence ID" value="MCV2867062.1"/>
    <property type="molecule type" value="Genomic_DNA"/>
</dbReference>
<dbReference type="SUPFAM" id="SSF51294">
    <property type="entry name" value="Hedgehog/intein (Hint) domain"/>
    <property type="match status" value="1"/>
</dbReference>